<gene>
    <name evidence="2" type="ORF">PBIL07802_LOCUS3047</name>
</gene>
<feature type="compositionally biased region" description="Basic and acidic residues" evidence="1">
    <location>
        <begin position="244"/>
        <end position="259"/>
    </location>
</feature>
<accession>A0A7S3G2U3</accession>
<dbReference type="AlphaFoldDB" id="A0A7S3G2U3"/>
<evidence type="ECO:0000256" key="1">
    <source>
        <dbReference type="SAM" id="MobiDB-lite"/>
    </source>
</evidence>
<dbReference type="EMBL" id="HBIB01005102">
    <property type="protein sequence ID" value="CAE0240886.1"/>
    <property type="molecule type" value="Transcribed_RNA"/>
</dbReference>
<organism evidence="2">
    <name type="scientific">Palpitomonas bilix</name>
    <dbReference type="NCBI Taxonomy" id="652834"/>
    <lineage>
        <taxon>Eukaryota</taxon>
        <taxon>Eukaryota incertae sedis</taxon>
    </lineage>
</organism>
<sequence>MADVNEWRLAVFHLVQARYKLKAKDKKQEREKASTSLVDYGDSDSDSSSDCEEGRATHTGVTEALSLAYHIISGERAFADCSQNEVALSSSLLLYRTAVKRCEKGEVIERVIDMIQRDCPHLVDVLQLAVHKQGLVEFRSLQLCMSLLHSPRLDMPAKFALVSRALLQLGPSQSDAVVSCVQRAKREVEKEEGTGNCLLRPATSSVVCLITAVVCATMTTVTSCMSAATHSNEVEESCDGGVSGERRGGVNEEEREGPNREECMLTAERAMSVLHLLVHAQHEDTKEEGICALMSDRDDILINALLQLSKAIVFFRQRGTNIGEGWSVPRLFVSLLDVFAFDPPSVVDLIQGGETNILEYLLFFLRYSAANVESVRSDLSSLFDMKAGGRGGVDALTTVAEQKEEGRGRRRRRSTIADILTKAEASSGEIAGSVGSQCSEVDEEMVTAWDIFRDFLSSFQEEVEFCEAEGALGFSLSPLLRAISRLDDRLEMWEKL</sequence>
<feature type="region of interest" description="Disordered" evidence="1">
    <location>
        <begin position="31"/>
        <end position="55"/>
    </location>
</feature>
<proteinExistence type="predicted"/>
<feature type="compositionally biased region" description="Acidic residues" evidence="1">
    <location>
        <begin position="41"/>
        <end position="51"/>
    </location>
</feature>
<protein>
    <submittedName>
        <fullName evidence="2">Uncharacterized protein</fullName>
    </submittedName>
</protein>
<name>A0A7S3G2U3_9EUKA</name>
<feature type="region of interest" description="Disordered" evidence="1">
    <location>
        <begin position="235"/>
        <end position="259"/>
    </location>
</feature>
<reference evidence="2" key="1">
    <citation type="submission" date="2021-01" db="EMBL/GenBank/DDBJ databases">
        <authorList>
            <person name="Corre E."/>
            <person name="Pelletier E."/>
            <person name="Niang G."/>
            <person name="Scheremetjew M."/>
            <person name="Finn R."/>
            <person name="Kale V."/>
            <person name="Holt S."/>
            <person name="Cochrane G."/>
            <person name="Meng A."/>
            <person name="Brown T."/>
            <person name="Cohen L."/>
        </authorList>
    </citation>
    <scope>NUCLEOTIDE SEQUENCE</scope>
    <source>
        <strain evidence="2">NIES-2562</strain>
    </source>
</reference>
<evidence type="ECO:0000313" key="2">
    <source>
        <dbReference type="EMBL" id="CAE0240886.1"/>
    </source>
</evidence>